<name>A0A9E7TK24_9EURY</name>
<dbReference type="GO" id="GO:0006402">
    <property type="term" value="P:mRNA catabolic process"/>
    <property type="evidence" value="ECO:0007669"/>
    <property type="project" value="TreeGrafter"/>
</dbReference>
<dbReference type="GO" id="GO:0016075">
    <property type="term" value="P:rRNA catabolic process"/>
    <property type="evidence" value="ECO:0007669"/>
    <property type="project" value="TreeGrafter"/>
</dbReference>
<dbReference type="Proteomes" id="UP001060368">
    <property type="component" value="Chromosome"/>
</dbReference>
<proteinExistence type="predicted"/>
<dbReference type="AlphaFoldDB" id="A0A9E7TK24"/>
<dbReference type="PANTHER" id="PTHR33988:SF2">
    <property type="entry name" value="ENDORIBONUCLEASE MAZF"/>
    <property type="match status" value="1"/>
</dbReference>
<dbReference type="Pfam" id="PF02452">
    <property type="entry name" value="PemK_toxin"/>
    <property type="match status" value="1"/>
</dbReference>
<evidence type="ECO:0000313" key="1">
    <source>
        <dbReference type="EMBL" id="UUX92280.1"/>
    </source>
</evidence>
<gene>
    <name evidence="1" type="ORF">L6E24_13185</name>
</gene>
<dbReference type="EMBL" id="CP096115">
    <property type="protein sequence ID" value="UUX92280.1"/>
    <property type="molecule type" value="Genomic_DNA"/>
</dbReference>
<dbReference type="GO" id="GO:0003677">
    <property type="term" value="F:DNA binding"/>
    <property type="evidence" value="ECO:0007669"/>
    <property type="project" value="InterPro"/>
</dbReference>
<dbReference type="Gene3D" id="2.30.30.110">
    <property type="match status" value="1"/>
</dbReference>
<dbReference type="PIRSF" id="PIRSF033490">
    <property type="entry name" value="MazF"/>
    <property type="match status" value="1"/>
</dbReference>
<sequence length="116" mass="13109">MGYRWSVYLVYLDPVIGSEQGKTRPALVISDEEINRILPVITILPVTSLKPGRKVYPNEVFISKGTGGLKKDSLILCHQIRAIDKRRIIRKLGNIGDFKLKDEILNALSFQLGFLK</sequence>
<dbReference type="PANTHER" id="PTHR33988">
    <property type="entry name" value="ENDORIBONUCLEASE MAZF-RELATED"/>
    <property type="match status" value="1"/>
</dbReference>
<dbReference type="InterPro" id="IPR003477">
    <property type="entry name" value="PemK-like"/>
</dbReference>
<dbReference type="GeneID" id="74308674"/>
<accession>A0A9E7TK24</accession>
<dbReference type="SUPFAM" id="SSF50118">
    <property type="entry name" value="Cell growth inhibitor/plasmid maintenance toxic component"/>
    <property type="match status" value="1"/>
</dbReference>
<protein>
    <submittedName>
        <fullName evidence="1">Type II toxin-antitoxin system PemK/MazF family toxin</fullName>
    </submittedName>
</protein>
<organism evidence="1 2">
    <name type="scientific">Methanoplanus endosymbiosus</name>
    <dbReference type="NCBI Taxonomy" id="33865"/>
    <lineage>
        <taxon>Archaea</taxon>
        <taxon>Methanobacteriati</taxon>
        <taxon>Methanobacteriota</taxon>
        <taxon>Stenosarchaea group</taxon>
        <taxon>Methanomicrobia</taxon>
        <taxon>Methanomicrobiales</taxon>
        <taxon>Methanomicrobiaceae</taxon>
        <taxon>Methanoplanus</taxon>
    </lineage>
</organism>
<keyword evidence="2" id="KW-1185">Reference proteome</keyword>
<dbReference type="RefSeq" id="WP_257742429.1">
    <property type="nucleotide sequence ID" value="NZ_CP096115.1"/>
</dbReference>
<dbReference type="GO" id="GO:0004521">
    <property type="term" value="F:RNA endonuclease activity"/>
    <property type="evidence" value="ECO:0007669"/>
    <property type="project" value="TreeGrafter"/>
</dbReference>
<reference evidence="1" key="1">
    <citation type="submission" date="2022-04" db="EMBL/GenBank/DDBJ databases">
        <title>Complete genome of Methanoplanus endosymbiosus DSM 3599.</title>
        <authorList>
            <person name="Chen S.-C."/>
            <person name="You Y.-T."/>
            <person name="Zhou Y.-Z."/>
            <person name="Lai M.-C."/>
        </authorList>
    </citation>
    <scope>NUCLEOTIDE SEQUENCE</scope>
    <source>
        <strain evidence="1">DSM 3599</strain>
    </source>
</reference>
<dbReference type="KEGG" id="mend:L6E24_13185"/>
<dbReference type="InterPro" id="IPR011067">
    <property type="entry name" value="Plasmid_toxin/cell-grow_inhib"/>
</dbReference>
<evidence type="ECO:0000313" key="2">
    <source>
        <dbReference type="Proteomes" id="UP001060368"/>
    </source>
</evidence>